<evidence type="ECO:0000313" key="2">
    <source>
        <dbReference type="EMBL" id="CAB3798426.1"/>
    </source>
</evidence>
<evidence type="ECO:0000256" key="1">
    <source>
        <dbReference type="SAM" id="MobiDB-lite"/>
    </source>
</evidence>
<organism evidence="2 3">
    <name type="scientific">Paraburkholderia fynbosensis</name>
    <dbReference type="NCBI Taxonomy" id="1200993"/>
    <lineage>
        <taxon>Bacteria</taxon>
        <taxon>Pseudomonadati</taxon>
        <taxon>Pseudomonadota</taxon>
        <taxon>Betaproteobacteria</taxon>
        <taxon>Burkholderiales</taxon>
        <taxon>Burkholderiaceae</taxon>
        <taxon>Paraburkholderia</taxon>
    </lineage>
</organism>
<gene>
    <name evidence="2" type="ORF">LMG27177_04463</name>
</gene>
<protein>
    <submittedName>
        <fullName evidence="2">Uncharacterized protein</fullName>
    </submittedName>
</protein>
<name>A0A6J5GE39_9BURK</name>
<evidence type="ECO:0000313" key="3">
    <source>
        <dbReference type="Proteomes" id="UP000494252"/>
    </source>
</evidence>
<dbReference type="EMBL" id="CADIKI010000013">
    <property type="protein sequence ID" value="CAB3798426.1"/>
    <property type="molecule type" value="Genomic_DNA"/>
</dbReference>
<keyword evidence="3" id="KW-1185">Reference proteome</keyword>
<dbReference type="AlphaFoldDB" id="A0A6J5GE39"/>
<reference evidence="2 3" key="1">
    <citation type="submission" date="2020-04" db="EMBL/GenBank/DDBJ databases">
        <authorList>
            <person name="De Canck E."/>
        </authorList>
    </citation>
    <scope>NUCLEOTIDE SEQUENCE [LARGE SCALE GENOMIC DNA]</scope>
    <source>
        <strain evidence="2 3">LMG 27177</strain>
    </source>
</reference>
<feature type="region of interest" description="Disordered" evidence="1">
    <location>
        <begin position="36"/>
        <end position="73"/>
    </location>
</feature>
<proteinExistence type="predicted"/>
<sequence length="202" mass="21723">MPTRQAFCGTSICAVHDGNDVQLQCSAMARTALRPTLDHRRIPTESGSPRALSTPYSPSDPCARKRHTIPFSPPPVLYPGSARDVSTRISPASTNRRLLALGAARGAACGLASRCVSEWLTAAGMTLVCLIRPIRESNGLGVTAIALGTAVLLLVAHERLDGSTIRRAHAQHSKGSASWARNCIFFTPSFLVCYRRIFLLLT</sequence>
<accession>A0A6J5GE39</accession>
<dbReference type="Proteomes" id="UP000494252">
    <property type="component" value="Unassembled WGS sequence"/>
</dbReference>